<name>A0ACC8XC81_9FIRM</name>
<dbReference type="Proteomes" id="UP000188605">
    <property type="component" value="Unassembled WGS sequence"/>
</dbReference>
<organism evidence="1 2">
    <name type="scientific">Candidatus Epulonipiscium fishelsonii</name>
    <dbReference type="NCBI Taxonomy" id="77094"/>
    <lineage>
        <taxon>Bacteria</taxon>
        <taxon>Bacillati</taxon>
        <taxon>Bacillota</taxon>
        <taxon>Clostridia</taxon>
        <taxon>Lachnospirales</taxon>
        <taxon>Lachnospiraceae</taxon>
        <taxon>Candidatus Epulonipiscium</taxon>
    </lineage>
</organism>
<protein>
    <submittedName>
        <fullName evidence="1">Uncharacterized protein</fullName>
    </submittedName>
</protein>
<reference evidence="1" key="1">
    <citation type="submission" date="2016-08" db="EMBL/GenBank/DDBJ databases">
        <authorList>
            <person name="Ngugi D.K."/>
            <person name="Miyake S."/>
            <person name="Stingl U."/>
        </authorList>
    </citation>
    <scope>NUCLEOTIDE SEQUENCE</scope>
    <source>
        <strain evidence="1">SCG-B11WGA-EpuloA1</strain>
    </source>
</reference>
<dbReference type="EMBL" id="LJDB01000055">
    <property type="protein sequence ID" value="ONI40245.1"/>
    <property type="molecule type" value="Genomic_DNA"/>
</dbReference>
<keyword evidence="2" id="KW-1185">Reference proteome</keyword>
<evidence type="ECO:0000313" key="2">
    <source>
        <dbReference type="Proteomes" id="UP000188605"/>
    </source>
</evidence>
<accession>A0ACC8XC81</accession>
<comment type="caution">
    <text evidence="1">The sequence shown here is derived from an EMBL/GenBank/DDBJ whole genome shotgun (WGS) entry which is preliminary data.</text>
</comment>
<evidence type="ECO:0000313" key="1">
    <source>
        <dbReference type="EMBL" id="ONI40245.1"/>
    </source>
</evidence>
<sequence>MDKNIGWYPLAGCLIPGLGQYLNGQTTKMILFLIGTFFIYFMALPYTLGFGNYQADGLMSLFTLADGAAKIHKSIIYMIEGIISLFLILISFAILLVNYKDVKTVSKNTVKGIRPRNWFETKRNILEDGFPYLVSLPAFLVLLFIVIVPITTTILLSFTNMDPKHQSKFQWSGFLNYLGLTESDGMIGRAFWAILGWTLIWTLVATSFAILIGFGLALITNNERIIGKGFFRGVFILPWAIPAFITIMFFSIMFARQGILTQILNDITGLSLDIKNNSLQTRLTLIGLQGWLGSAYVFLLSTGVLQAISADLYEAAQIDGATAWQRLTKITLPIVLFQTAPLLIGQYTFNFNNFSIIYLFNGGGPFNPSVYGNLAGSTDILISYVYKLTMDNQQQAVGAAVTLLISLALMIFTFVGFKNSKAFKEDK</sequence>
<proteinExistence type="predicted"/>
<gene>
    <name evidence="1" type="ORF">AN396_01120</name>
</gene>